<dbReference type="PANTHER" id="PTHR48013">
    <property type="entry name" value="DUAL SPECIFICITY MITOGEN-ACTIVATED PROTEIN KINASE KINASE 5-RELATED"/>
    <property type="match status" value="1"/>
</dbReference>
<dbReference type="InterPro" id="IPR000719">
    <property type="entry name" value="Prot_kinase_dom"/>
</dbReference>
<dbReference type="WBParaSite" id="jg8678">
    <property type="protein sequence ID" value="jg8678"/>
    <property type="gene ID" value="jg8678"/>
</dbReference>
<dbReference type="InterPro" id="IPR012336">
    <property type="entry name" value="Thioredoxin-like_fold"/>
</dbReference>
<comment type="catalytic activity">
    <reaction evidence="9">
        <text>L-tyrosyl-[protein] + ATP = O-phospho-L-tyrosyl-[protein] + ADP + H(+)</text>
        <dbReference type="Rhea" id="RHEA:10596"/>
        <dbReference type="Rhea" id="RHEA-COMP:10136"/>
        <dbReference type="Rhea" id="RHEA-COMP:20101"/>
        <dbReference type="ChEBI" id="CHEBI:15378"/>
        <dbReference type="ChEBI" id="CHEBI:30616"/>
        <dbReference type="ChEBI" id="CHEBI:46858"/>
        <dbReference type="ChEBI" id="CHEBI:61978"/>
        <dbReference type="ChEBI" id="CHEBI:456216"/>
        <dbReference type="EC" id="2.7.12.2"/>
    </reaction>
</comment>
<evidence type="ECO:0000259" key="11">
    <source>
        <dbReference type="PROSITE" id="PS50011"/>
    </source>
</evidence>
<organism evidence="13 14">
    <name type="scientific">Ditylenchus dipsaci</name>
    <dbReference type="NCBI Taxonomy" id="166011"/>
    <lineage>
        <taxon>Eukaryota</taxon>
        <taxon>Metazoa</taxon>
        <taxon>Ecdysozoa</taxon>
        <taxon>Nematoda</taxon>
        <taxon>Chromadorea</taxon>
        <taxon>Rhabditida</taxon>
        <taxon>Tylenchina</taxon>
        <taxon>Tylenchomorpha</taxon>
        <taxon>Sphaerularioidea</taxon>
        <taxon>Anguinidae</taxon>
        <taxon>Anguininae</taxon>
        <taxon>Ditylenchus</taxon>
    </lineage>
</organism>
<dbReference type="SUPFAM" id="SSF52833">
    <property type="entry name" value="Thioredoxin-like"/>
    <property type="match status" value="1"/>
</dbReference>
<comment type="catalytic activity">
    <reaction evidence="8">
        <text>L-threonyl-[protein] + ATP = O-phospho-L-threonyl-[protein] + ADP + H(+)</text>
        <dbReference type="Rhea" id="RHEA:46608"/>
        <dbReference type="Rhea" id="RHEA-COMP:11060"/>
        <dbReference type="Rhea" id="RHEA-COMP:11605"/>
        <dbReference type="ChEBI" id="CHEBI:15378"/>
        <dbReference type="ChEBI" id="CHEBI:30013"/>
        <dbReference type="ChEBI" id="CHEBI:30616"/>
        <dbReference type="ChEBI" id="CHEBI:61977"/>
        <dbReference type="ChEBI" id="CHEBI:456216"/>
        <dbReference type="EC" id="2.7.12.2"/>
    </reaction>
</comment>
<dbReference type="Pfam" id="PF00069">
    <property type="entry name" value="Pkinase"/>
    <property type="match status" value="2"/>
</dbReference>
<dbReference type="GO" id="GO:0004708">
    <property type="term" value="F:MAP kinase kinase activity"/>
    <property type="evidence" value="ECO:0007669"/>
    <property type="project" value="UniProtKB-EC"/>
</dbReference>
<dbReference type="AlphaFoldDB" id="A0A915EQB6"/>
<dbReference type="Pfam" id="PF13905">
    <property type="entry name" value="Thioredoxin_8"/>
    <property type="match status" value="1"/>
</dbReference>
<sequence>MSVLLKGETLVLHDDSKVKAEEFLDNKIVALYFSAGWCPPCRNFTPKLKKFYDAVKAAGKNFEFGNPLIQEYLAKYEVKTIPSLKVIKPDGSVVVSDARNEIVEKGGENPVQLFEEWESFYDFLYVKATFATVSLESQLGKLRNRWTNKTASSLRLSDFRRYKSNKYILGKGAYGVVELVLATKYPYRSAKVAMKVIKMPQEGQSNNSRLSILAEISILTKIKSRYTVNMFAFDWDNSNVYIMLSYAAGGSFNDLYQYVKSTSLKKALEEGDVKDLKPHNVLVTSDGHLQLADFGMSRILKNGDEKGNIRCGTPRYTAPEAIGYDKEKRSLFSCTKRGCRSHGLVCHWNNCL</sequence>
<evidence type="ECO:0000313" key="14">
    <source>
        <dbReference type="WBParaSite" id="jg8678"/>
    </source>
</evidence>
<feature type="binding site" evidence="10">
    <location>
        <position position="195"/>
    </location>
    <ligand>
        <name>ATP</name>
        <dbReference type="ChEBI" id="CHEBI:30616"/>
    </ligand>
</feature>
<dbReference type="PROSITE" id="PS51354">
    <property type="entry name" value="GLUTAREDOXIN_2"/>
    <property type="match status" value="1"/>
</dbReference>
<proteinExistence type="inferred from homology"/>
<evidence type="ECO:0000313" key="13">
    <source>
        <dbReference type="Proteomes" id="UP000887574"/>
    </source>
</evidence>
<comment type="catalytic activity">
    <reaction evidence="7">
        <text>L-seryl-[protein] + ATP = O-phospho-L-seryl-[protein] + ADP + H(+)</text>
        <dbReference type="Rhea" id="RHEA:17989"/>
        <dbReference type="Rhea" id="RHEA-COMP:9863"/>
        <dbReference type="Rhea" id="RHEA-COMP:11604"/>
        <dbReference type="ChEBI" id="CHEBI:15378"/>
        <dbReference type="ChEBI" id="CHEBI:29999"/>
        <dbReference type="ChEBI" id="CHEBI:30616"/>
        <dbReference type="ChEBI" id="CHEBI:83421"/>
        <dbReference type="ChEBI" id="CHEBI:456216"/>
        <dbReference type="EC" id="2.7.12.2"/>
    </reaction>
</comment>
<evidence type="ECO:0000256" key="4">
    <source>
        <dbReference type="ARBA" id="ARBA00022840"/>
    </source>
</evidence>
<evidence type="ECO:0000256" key="10">
    <source>
        <dbReference type="PROSITE-ProRule" id="PRU10141"/>
    </source>
</evidence>
<dbReference type="Gene3D" id="1.10.510.10">
    <property type="entry name" value="Transferase(Phosphotransferase) domain 1"/>
    <property type="match status" value="1"/>
</dbReference>
<keyword evidence="13" id="KW-1185">Reference proteome</keyword>
<dbReference type="SUPFAM" id="SSF56112">
    <property type="entry name" value="Protein kinase-like (PK-like)"/>
    <property type="match status" value="1"/>
</dbReference>
<keyword evidence="4 10" id="KW-0067">ATP-binding</keyword>
<evidence type="ECO:0000256" key="3">
    <source>
        <dbReference type="ARBA" id="ARBA00022777"/>
    </source>
</evidence>
<dbReference type="SMART" id="SM00220">
    <property type="entry name" value="S_TKc"/>
    <property type="match status" value="1"/>
</dbReference>
<dbReference type="EC" id="2.7.12.2" evidence="6"/>
<evidence type="ECO:0000256" key="2">
    <source>
        <dbReference type="ARBA" id="ARBA00022741"/>
    </source>
</evidence>
<feature type="domain" description="Thioredoxin" evidence="12">
    <location>
        <begin position="1"/>
        <end position="122"/>
    </location>
</feature>
<dbReference type="GO" id="GO:0005524">
    <property type="term" value="F:ATP binding"/>
    <property type="evidence" value="ECO:0007669"/>
    <property type="project" value="UniProtKB-UniRule"/>
</dbReference>
<dbReference type="PROSITE" id="PS00107">
    <property type="entry name" value="PROTEIN_KINASE_ATP"/>
    <property type="match status" value="1"/>
</dbReference>
<evidence type="ECO:0000256" key="8">
    <source>
        <dbReference type="ARBA" id="ARBA00049299"/>
    </source>
</evidence>
<keyword evidence="2 10" id="KW-0547">Nucleotide-binding</keyword>
<dbReference type="Gene3D" id="3.30.200.20">
    <property type="entry name" value="Phosphorylase Kinase, domain 1"/>
    <property type="match status" value="1"/>
</dbReference>
<dbReference type="InterPro" id="IPR036249">
    <property type="entry name" value="Thioredoxin-like_sf"/>
</dbReference>
<feature type="domain" description="Protein kinase" evidence="11">
    <location>
        <begin position="163"/>
        <end position="352"/>
    </location>
</feature>
<evidence type="ECO:0000256" key="1">
    <source>
        <dbReference type="ARBA" id="ARBA00022679"/>
    </source>
</evidence>
<accession>A0A915EQB6</accession>
<comment type="similarity">
    <text evidence="5">Belongs to the protein kinase superfamily. STE Ser/Thr protein kinase family. MAP kinase kinase subfamily.</text>
</comment>
<keyword evidence="1" id="KW-0808">Transferase</keyword>
<dbReference type="PROSITE" id="PS50011">
    <property type="entry name" value="PROTEIN_KINASE_DOM"/>
    <property type="match status" value="1"/>
</dbReference>
<evidence type="ECO:0000256" key="9">
    <source>
        <dbReference type="ARBA" id="ARBA00051693"/>
    </source>
</evidence>
<reference evidence="14" key="1">
    <citation type="submission" date="2022-11" db="UniProtKB">
        <authorList>
            <consortium name="WormBaseParasite"/>
        </authorList>
    </citation>
    <scope>IDENTIFICATION</scope>
</reference>
<dbReference type="InterPro" id="IPR011009">
    <property type="entry name" value="Kinase-like_dom_sf"/>
</dbReference>
<dbReference type="InterPro" id="IPR017441">
    <property type="entry name" value="Protein_kinase_ATP_BS"/>
</dbReference>
<evidence type="ECO:0000256" key="5">
    <source>
        <dbReference type="ARBA" id="ARBA00038035"/>
    </source>
</evidence>
<dbReference type="PROSITE" id="PS51352">
    <property type="entry name" value="THIOREDOXIN_2"/>
    <property type="match status" value="1"/>
</dbReference>
<keyword evidence="3" id="KW-0418">Kinase</keyword>
<dbReference type="PANTHER" id="PTHR48013:SF9">
    <property type="entry name" value="DUAL SPECIFICITY MITOGEN-ACTIVATED PROTEIN KINASE KINASE 5"/>
    <property type="match status" value="1"/>
</dbReference>
<dbReference type="InterPro" id="IPR013766">
    <property type="entry name" value="Thioredoxin_domain"/>
</dbReference>
<evidence type="ECO:0000256" key="7">
    <source>
        <dbReference type="ARBA" id="ARBA00049014"/>
    </source>
</evidence>
<evidence type="ECO:0000259" key="12">
    <source>
        <dbReference type="PROSITE" id="PS51352"/>
    </source>
</evidence>
<protein>
    <recommendedName>
        <fullName evidence="6">mitogen-activated protein kinase kinase</fullName>
        <ecNumber evidence="6">2.7.12.2</ecNumber>
    </recommendedName>
</protein>
<dbReference type="Gene3D" id="3.40.30.10">
    <property type="entry name" value="Glutaredoxin"/>
    <property type="match status" value="1"/>
</dbReference>
<name>A0A915EQB6_9BILA</name>
<dbReference type="Proteomes" id="UP000887574">
    <property type="component" value="Unplaced"/>
</dbReference>
<evidence type="ECO:0000256" key="6">
    <source>
        <dbReference type="ARBA" id="ARBA00038999"/>
    </source>
</evidence>